<feature type="transmembrane region" description="Helical" evidence="1">
    <location>
        <begin position="21"/>
        <end position="39"/>
    </location>
</feature>
<evidence type="ECO:0000256" key="1">
    <source>
        <dbReference type="SAM" id="Phobius"/>
    </source>
</evidence>
<keyword evidence="1" id="KW-1133">Transmembrane helix</keyword>
<keyword evidence="1" id="KW-0812">Transmembrane</keyword>
<reference evidence="2" key="1">
    <citation type="submission" date="2020-11" db="EMBL/GenBank/DDBJ databases">
        <title>Connecting structure to function with the recovery of over 1000 high-quality activated sludge metagenome-assembled genomes encoding full-length rRNA genes using long-read sequencing.</title>
        <authorList>
            <person name="Singleton C.M."/>
            <person name="Petriglieri F."/>
            <person name="Kristensen J.M."/>
            <person name="Kirkegaard R.H."/>
            <person name="Michaelsen T.Y."/>
            <person name="Andersen M.H."/>
            <person name="Karst S.M."/>
            <person name="Dueholm M.S."/>
            <person name="Nielsen P.H."/>
            <person name="Albertsen M."/>
        </authorList>
    </citation>
    <scope>NUCLEOTIDE SEQUENCE</scope>
    <source>
        <strain evidence="2">Fred_18-Q3-R57-64_BAT3C.431</strain>
    </source>
</reference>
<accession>A0A7T9DJH1</accession>
<feature type="transmembrane region" description="Helical" evidence="1">
    <location>
        <begin position="142"/>
        <end position="170"/>
    </location>
</feature>
<dbReference type="EMBL" id="CP064981">
    <property type="protein sequence ID" value="QQR92476.1"/>
    <property type="molecule type" value="Genomic_DNA"/>
</dbReference>
<evidence type="ECO:0008006" key="3">
    <source>
        <dbReference type="Google" id="ProtNLM"/>
    </source>
</evidence>
<evidence type="ECO:0000313" key="2">
    <source>
        <dbReference type="EMBL" id="QQR92476.1"/>
    </source>
</evidence>
<protein>
    <recommendedName>
        <fullName evidence="3">Phosphatidate cytidylyltransferase</fullName>
    </recommendedName>
</protein>
<dbReference type="AlphaFoldDB" id="A0A7T9DJH1"/>
<keyword evidence="1" id="KW-0472">Membrane</keyword>
<name>A0A7T9DJH1_9ARCH</name>
<sequence>MKKATPKTAKPLRKAHELHRQWLHILAGLLHVAVLGVGGLEALRWFVVLEIAGGLLLVALSHHKVFAFLKEILSHVQRRKEQLPGEGAFFFVMGVGVVAWLFSNETNILGAIIALTFQDAFSTLVGLHWGKTPIMERKSLEGAVGGFVMAFIALALIFSIPIALAVALVATLVELLPINDSISIPLAAGIILHLLA</sequence>
<feature type="transmembrane region" description="Helical" evidence="1">
    <location>
        <begin position="108"/>
        <end position="130"/>
    </location>
</feature>
<organism evidence="2">
    <name type="scientific">Candidatus Iainarchaeum sp</name>
    <dbReference type="NCBI Taxonomy" id="3101447"/>
    <lineage>
        <taxon>Archaea</taxon>
        <taxon>Candidatus Iainarchaeota</taxon>
        <taxon>Candidatus Iainarchaeia</taxon>
        <taxon>Candidatus Iainarchaeales</taxon>
        <taxon>Candidatus Iainarchaeaceae</taxon>
        <taxon>Candidatus Iainarchaeum</taxon>
    </lineage>
</organism>
<proteinExistence type="predicted"/>
<feature type="transmembrane region" description="Helical" evidence="1">
    <location>
        <begin position="83"/>
        <end position="102"/>
    </location>
</feature>
<gene>
    <name evidence="2" type="ORF">IPJ89_04995</name>
</gene>
<dbReference type="PANTHER" id="PTHR31303">
    <property type="entry name" value="CTP-DEPENDENT DIACYLGLYCEROL KINASE 1"/>
    <property type="match status" value="1"/>
</dbReference>
<dbReference type="Proteomes" id="UP000596004">
    <property type="component" value="Chromosome"/>
</dbReference>
<dbReference type="PANTHER" id="PTHR31303:SF1">
    <property type="entry name" value="CTP-DEPENDENT DIACYLGLYCEROL KINASE 1"/>
    <property type="match status" value="1"/>
</dbReference>
<feature type="transmembrane region" description="Helical" evidence="1">
    <location>
        <begin position="45"/>
        <end position="62"/>
    </location>
</feature>
<dbReference type="InterPro" id="IPR037997">
    <property type="entry name" value="Dgk1-like"/>
</dbReference>
<dbReference type="GO" id="GO:0004143">
    <property type="term" value="F:ATP-dependent diacylglycerol kinase activity"/>
    <property type="evidence" value="ECO:0007669"/>
    <property type="project" value="InterPro"/>
</dbReference>